<comment type="catalytic activity">
    <reaction evidence="7">
        <text>L-threonyl-[protein] + ATP = O-phospho-L-threonyl-[protein] + ADP + H(+)</text>
        <dbReference type="Rhea" id="RHEA:46608"/>
        <dbReference type="Rhea" id="RHEA-COMP:11060"/>
        <dbReference type="Rhea" id="RHEA-COMP:11605"/>
        <dbReference type="ChEBI" id="CHEBI:15378"/>
        <dbReference type="ChEBI" id="CHEBI:30013"/>
        <dbReference type="ChEBI" id="CHEBI:30616"/>
        <dbReference type="ChEBI" id="CHEBI:61977"/>
        <dbReference type="ChEBI" id="CHEBI:456216"/>
        <dbReference type="EC" id="2.7.11.1"/>
    </reaction>
</comment>
<keyword evidence="13" id="KW-1185">Reference proteome</keyword>
<keyword evidence="4" id="KW-0547">Nucleotide-binding</keyword>
<reference evidence="13" key="1">
    <citation type="submission" date="2009-10" db="EMBL/GenBank/DDBJ databases">
        <title>The complete chromosome of Gordonia bronchialis DSM 43247.</title>
        <authorList>
            <consortium name="US DOE Joint Genome Institute (JGI-PGF)"/>
            <person name="Lucas S."/>
            <person name="Copeland A."/>
            <person name="Lapidus A."/>
            <person name="Glavina del Rio T."/>
            <person name="Dalin E."/>
            <person name="Tice H."/>
            <person name="Bruce D."/>
            <person name="Goodwin L."/>
            <person name="Pitluck S."/>
            <person name="Kyrpides N."/>
            <person name="Mavromatis K."/>
            <person name="Ivanova N."/>
            <person name="Ovchinnikova G."/>
            <person name="Saunders E."/>
            <person name="Brettin T."/>
            <person name="Detter J.C."/>
            <person name="Han C."/>
            <person name="Larimer F."/>
            <person name="Land M."/>
            <person name="Hauser L."/>
            <person name="Markowitz V."/>
            <person name="Cheng J.-F."/>
            <person name="Hugenholtz P."/>
            <person name="Woyke T."/>
            <person name="Wu D."/>
            <person name="Jando M."/>
            <person name="Schneider S."/>
            <person name="Goeker M."/>
            <person name="Klenk H.-P."/>
            <person name="Eisen J.A."/>
        </authorList>
    </citation>
    <scope>NUCLEOTIDE SEQUENCE [LARGE SCALE GENOMIC DNA]</scope>
    <source>
        <strain evidence="13">ATCC 25592 / DSM 43247 / BCRC 13721 / JCM 3198 / KCTC 3076 / NBRC 16047 / NCTC 10667</strain>
    </source>
</reference>
<keyword evidence="5 12" id="KW-0418">Kinase</keyword>
<dbReference type="Gene3D" id="1.10.510.10">
    <property type="entry name" value="Transferase(Phosphotransferase) domain 1"/>
    <property type="match status" value="1"/>
</dbReference>
<evidence type="ECO:0000256" key="7">
    <source>
        <dbReference type="ARBA" id="ARBA00047899"/>
    </source>
</evidence>
<evidence type="ECO:0000256" key="8">
    <source>
        <dbReference type="ARBA" id="ARBA00048679"/>
    </source>
</evidence>
<name>D0L2M3_GORB4</name>
<dbReference type="SMART" id="SM00220">
    <property type="entry name" value="S_TKc"/>
    <property type="match status" value="1"/>
</dbReference>
<dbReference type="SUPFAM" id="SSF56112">
    <property type="entry name" value="Protein kinase-like (PK-like)"/>
    <property type="match status" value="1"/>
</dbReference>
<feature type="region of interest" description="Disordered" evidence="9">
    <location>
        <begin position="290"/>
        <end position="353"/>
    </location>
</feature>
<feature type="domain" description="Protein kinase" evidence="11">
    <location>
        <begin position="12"/>
        <end position="278"/>
    </location>
</feature>
<organism evidence="12 13">
    <name type="scientific">Gordonia bronchialis (strain ATCC 25592 / DSM 43247 / BCRC 13721 / JCM 3198 / KCTC 3076 / NBRC 16047 / NCTC 10667)</name>
    <name type="common">Rhodococcus bronchialis</name>
    <dbReference type="NCBI Taxonomy" id="526226"/>
    <lineage>
        <taxon>Bacteria</taxon>
        <taxon>Bacillati</taxon>
        <taxon>Actinomycetota</taxon>
        <taxon>Actinomycetes</taxon>
        <taxon>Mycobacteriales</taxon>
        <taxon>Gordoniaceae</taxon>
        <taxon>Gordonia</taxon>
    </lineage>
</organism>
<dbReference type="eggNOG" id="COG0515">
    <property type="taxonomic scope" value="Bacteria"/>
</dbReference>
<dbReference type="GO" id="GO:0004674">
    <property type="term" value="F:protein serine/threonine kinase activity"/>
    <property type="evidence" value="ECO:0007669"/>
    <property type="project" value="UniProtKB-KW"/>
</dbReference>
<proteinExistence type="predicted"/>
<keyword evidence="10" id="KW-0812">Transmembrane</keyword>
<dbReference type="Pfam" id="PF00069">
    <property type="entry name" value="Pkinase"/>
    <property type="match status" value="1"/>
</dbReference>
<keyword evidence="10" id="KW-1133">Transmembrane helix</keyword>
<dbReference type="OrthoDB" id="9762169at2"/>
<dbReference type="PANTHER" id="PTHR43289:SF6">
    <property type="entry name" value="SERINE_THREONINE-PROTEIN KINASE NEKL-3"/>
    <property type="match status" value="1"/>
</dbReference>
<evidence type="ECO:0000259" key="11">
    <source>
        <dbReference type="PROSITE" id="PS50011"/>
    </source>
</evidence>
<gene>
    <name evidence="12" type="ordered locus">Gbro_3745</name>
</gene>
<dbReference type="GO" id="GO:0005524">
    <property type="term" value="F:ATP binding"/>
    <property type="evidence" value="ECO:0007669"/>
    <property type="project" value="UniProtKB-KW"/>
</dbReference>
<keyword evidence="6" id="KW-0067">ATP-binding</keyword>
<dbReference type="InterPro" id="IPR011009">
    <property type="entry name" value="Kinase-like_dom_sf"/>
</dbReference>
<evidence type="ECO:0000256" key="10">
    <source>
        <dbReference type="SAM" id="Phobius"/>
    </source>
</evidence>
<dbReference type="HOGENOM" id="CLU_000288_63_44_11"/>
<feature type="transmembrane region" description="Helical" evidence="10">
    <location>
        <begin position="411"/>
        <end position="432"/>
    </location>
</feature>
<sequence length="438" mass="46036">MPLLPGQSFAGYRIVRQLGAGGMGEVYLADHPRLPRQDALKILPPGLSGDPMFRKRFTREADVAATLDHPNIVSVFDRGEADGQLWITMKYVDGTDASYLLNSHPRGLPAGDVVAVISAVADALDYAHGQGLLHRDVKPANILIAGAADKPSVKRRILLADFGIARPIFDDTHITSTNLTVGSVAYTSPEQLSGTTLDGRADQYSLACTAYQLLCGATPFANSNAAMLIHQHLSVSPPPVSEKRPDLSGQVDRVLSRALDKEPARRYSSCEHFANDLASALRSGAAGATLLSKPTPAQPASRPPQPRVETSQPQRSAPHAPGPRSTPTPASRPAYTPPSYTPSPYQGPTMPRSDGKATASLVLGIVSLTIGWCGFALLTGPAAIILGLVALRSSDRASVPITNRGAATAGVITGILGTVAMIAFFILAIVFGDSSSTT</sequence>
<keyword evidence="10" id="KW-0472">Membrane</keyword>
<evidence type="ECO:0000256" key="3">
    <source>
        <dbReference type="ARBA" id="ARBA00022679"/>
    </source>
</evidence>
<keyword evidence="3" id="KW-0808">Transferase</keyword>
<dbReference type="AlphaFoldDB" id="D0L2M3"/>
<dbReference type="KEGG" id="gbr:Gbro_3745"/>
<evidence type="ECO:0000256" key="4">
    <source>
        <dbReference type="ARBA" id="ARBA00022741"/>
    </source>
</evidence>
<dbReference type="STRING" id="526226.Gbro_3745"/>
<dbReference type="InterPro" id="IPR000719">
    <property type="entry name" value="Prot_kinase_dom"/>
</dbReference>
<feature type="compositionally biased region" description="Low complexity" evidence="9">
    <location>
        <begin position="290"/>
        <end position="300"/>
    </location>
</feature>
<dbReference type="CDD" id="cd14014">
    <property type="entry name" value="STKc_PknB_like"/>
    <property type="match status" value="1"/>
</dbReference>
<evidence type="ECO:0000256" key="2">
    <source>
        <dbReference type="ARBA" id="ARBA00022527"/>
    </source>
</evidence>
<dbReference type="PROSITE" id="PS00108">
    <property type="entry name" value="PROTEIN_KINASE_ST"/>
    <property type="match status" value="1"/>
</dbReference>
<evidence type="ECO:0000256" key="5">
    <source>
        <dbReference type="ARBA" id="ARBA00022777"/>
    </source>
</evidence>
<feature type="transmembrane region" description="Helical" evidence="10">
    <location>
        <begin position="361"/>
        <end position="391"/>
    </location>
</feature>
<evidence type="ECO:0000256" key="9">
    <source>
        <dbReference type="SAM" id="MobiDB-lite"/>
    </source>
</evidence>
<dbReference type="PROSITE" id="PS50011">
    <property type="entry name" value="PROTEIN_KINASE_DOM"/>
    <property type="match status" value="1"/>
</dbReference>
<evidence type="ECO:0000313" key="13">
    <source>
        <dbReference type="Proteomes" id="UP000001219"/>
    </source>
</evidence>
<reference evidence="12 13" key="2">
    <citation type="journal article" date="2010" name="Stand. Genomic Sci.">
        <title>Complete genome sequence of Gordonia bronchialis type strain (3410).</title>
        <authorList>
            <person name="Ivanova N."/>
            <person name="Sikorski J."/>
            <person name="Jando M."/>
            <person name="Lapidus A."/>
            <person name="Nolan M."/>
            <person name="Lucas S."/>
            <person name="Del Rio T.G."/>
            <person name="Tice H."/>
            <person name="Copeland A."/>
            <person name="Cheng J.F."/>
            <person name="Chen F."/>
            <person name="Bruce D."/>
            <person name="Goodwin L."/>
            <person name="Pitluck S."/>
            <person name="Mavromatis K."/>
            <person name="Ovchinnikova G."/>
            <person name="Pati A."/>
            <person name="Chen A."/>
            <person name="Palaniappan K."/>
            <person name="Land M."/>
            <person name="Hauser L."/>
            <person name="Chang Y.J."/>
            <person name="Jeffries C.D."/>
            <person name="Chain P."/>
            <person name="Saunders E."/>
            <person name="Han C."/>
            <person name="Detter J.C."/>
            <person name="Brettin T."/>
            <person name="Rohde M."/>
            <person name="Goker M."/>
            <person name="Bristow J."/>
            <person name="Eisen J.A."/>
            <person name="Markowitz V."/>
            <person name="Hugenholtz P."/>
            <person name="Klenk H.P."/>
            <person name="Kyrpides N.C."/>
        </authorList>
    </citation>
    <scope>NUCLEOTIDE SEQUENCE [LARGE SCALE GENOMIC DNA]</scope>
    <source>
        <strain evidence="13">ATCC 25592 / DSM 43247 / BCRC 13721 / JCM 3198 / KCTC 3076 / NBRC 16047 / NCTC 10667</strain>
    </source>
</reference>
<dbReference type="FunFam" id="3.30.200.20:FF:000035">
    <property type="entry name" value="Serine/threonine protein kinase Stk1"/>
    <property type="match status" value="1"/>
</dbReference>
<dbReference type="InterPro" id="IPR025241">
    <property type="entry name" value="DUF4190"/>
</dbReference>
<comment type="catalytic activity">
    <reaction evidence="8">
        <text>L-seryl-[protein] + ATP = O-phospho-L-seryl-[protein] + ADP + H(+)</text>
        <dbReference type="Rhea" id="RHEA:17989"/>
        <dbReference type="Rhea" id="RHEA-COMP:9863"/>
        <dbReference type="Rhea" id="RHEA-COMP:11604"/>
        <dbReference type="ChEBI" id="CHEBI:15378"/>
        <dbReference type="ChEBI" id="CHEBI:29999"/>
        <dbReference type="ChEBI" id="CHEBI:30616"/>
        <dbReference type="ChEBI" id="CHEBI:83421"/>
        <dbReference type="ChEBI" id="CHEBI:456216"/>
        <dbReference type="EC" id="2.7.11.1"/>
    </reaction>
</comment>
<evidence type="ECO:0000313" key="12">
    <source>
        <dbReference type="EMBL" id="ACY22926.1"/>
    </source>
</evidence>
<evidence type="ECO:0000256" key="6">
    <source>
        <dbReference type="ARBA" id="ARBA00022840"/>
    </source>
</evidence>
<protein>
    <recommendedName>
        <fullName evidence="1">non-specific serine/threonine protein kinase</fullName>
        <ecNumber evidence="1">2.7.11.1</ecNumber>
    </recommendedName>
</protein>
<dbReference type="Pfam" id="PF13828">
    <property type="entry name" value="DUF4190"/>
    <property type="match status" value="1"/>
</dbReference>
<dbReference type="Gene3D" id="3.30.200.20">
    <property type="entry name" value="Phosphorylase Kinase, domain 1"/>
    <property type="match status" value="1"/>
</dbReference>
<dbReference type="RefSeq" id="WP_012835433.1">
    <property type="nucleotide sequence ID" value="NC_013441.1"/>
</dbReference>
<keyword evidence="2 12" id="KW-0723">Serine/threonine-protein kinase</keyword>
<dbReference type="PANTHER" id="PTHR43289">
    <property type="entry name" value="MITOGEN-ACTIVATED PROTEIN KINASE KINASE KINASE 20-RELATED"/>
    <property type="match status" value="1"/>
</dbReference>
<dbReference type="Proteomes" id="UP000001219">
    <property type="component" value="Chromosome"/>
</dbReference>
<dbReference type="InterPro" id="IPR008271">
    <property type="entry name" value="Ser/Thr_kinase_AS"/>
</dbReference>
<evidence type="ECO:0000256" key="1">
    <source>
        <dbReference type="ARBA" id="ARBA00012513"/>
    </source>
</evidence>
<dbReference type="EC" id="2.7.11.1" evidence="1"/>
<dbReference type="EMBL" id="CP001802">
    <property type="protein sequence ID" value="ACY22926.1"/>
    <property type="molecule type" value="Genomic_DNA"/>
</dbReference>
<accession>D0L2M3</accession>